<dbReference type="SMART" id="SM00243">
    <property type="entry name" value="GAS2"/>
    <property type="match status" value="1"/>
</dbReference>
<gene>
    <name evidence="8" type="ORF">CIB84_000883</name>
</gene>
<evidence type="ECO:0000256" key="1">
    <source>
        <dbReference type="ARBA" id="ARBA00004245"/>
    </source>
</evidence>
<evidence type="ECO:0000256" key="5">
    <source>
        <dbReference type="SAM" id="MobiDB-lite"/>
    </source>
</evidence>
<dbReference type="Proteomes" id="UP000237246">
    <property type="component" value="Unassembled WGS sequence"/>
</dbReference>
<evidence type="ECO:0008006" key="10">
    <source>
        <dbReference type="Google" id="ProtNLM"/>
    </source>
</evidence>
<dbReference type="GO" id="GO:0051764">
    <property type="term" value="P:actin crosslink formation"/>
    <property type="evidence" value="ECO:0007669"/>
    <property type="project" value="TreeGrafter"/>
</dbReference>
<comment type="similarity">
    <text evidence="4">Belongs to the GAS2 family.</text>
</comment>
<dbReference type="Gene3D" id="3.30.920.20">
    <property type="entry name" value="Gas2-like domain"/>
    <property type="match status" value="1"/>
</dbReference>
<evidence type="ECO:0000313" key="9">
    <source>
        <dbReference type="Proteomes" id="UP000237246"/>
    </source>
</evidence>
<dbReference type="SUPFAM" id="SSF47576">
    <property type="entry name" value="Calponin-homology domain, CH-domain"/>
    <property type="match status" value="1"/>
</dbReference>
<dbReference type="SUPFAM" id="SSF143575">
    <property type="entry name" value="GAS2 domain-like"/>
    <property type="match status" value="1"/>
</dbReference>
<dbReference type="PANTHER" id="PTHR46756">
    <property type="entry name" value="TRANSGELIN"/>
    <property type="match status" value="1"/>
</dbReference>
<reference evidence="8 9" key="1">
    <citation type="submission" date="2018-01" db="EMBL/GenBank/DDBJ databases">
        <title>Comparison of the Chinese Bamboo Partridge and Red Junglefowl genome sequences highlights the importance of demography in genome evolution.</title>
        <authorList>
            <person name="Tiley G.P."/>
            <person name="Kimball R.T."/>
            <person name="Braun E.L."/>
            <person name="Burleigh J.G."/>
        </authorList>
    </citation>
    <scope>NUCLEOTIDE SEQUENCE [LARGE SCALE GENOMIC DNA]</scope>
    <source>
        <strain evidence="8">RTK389</strain>
        <tissue evidence="8">Blood</tissue>
    </source>
</reference>
<dbReference type="GO" id="GO:0008017">
    <property type="term" value="F:microtubule binding"/>
    <property type="evidence" value="ECO:0007669"/>
    <property type="project" value="InterPro"/>
</dbReference>
<dbReference type="GO" id="GO:0005884">
    <property type="term" value="C:actin filament"/>
    <property type="evidence" value="ECO:0007669"/>
    <property type="project" value="TreeGrafter"/>
</dbReference>
<feature type="compositionally biased region" description="Polar residues" evidence="5">
    <location>
        <begin position="583"/>
        <end position="613"/>
    </location>
</feature>
<protein>
    <recommendedName>
        <fullName evidence="10">GAR domain-containing protein</fullName>
    </recommendedName>
</protein>
<feature type="domain" description="GAR" evidence="7">
    <location>
        <begin position="265"/>
        <end position="338"/>
    </location>
</feature>
<dbReference type="PROSITE" id="PS50021">
    <property type="entry name" value="CH"/>
    <property type="match status" value="1"/>
</dbReference>
<evidence type="ECO:0000256" key="4">
    <source>
        <dbReference type="ARBA" id="ARBA00038441"/>
    </source>
</evidence>
<evidence type="ECO:0000259" key="6">
    <source>
        <dbReference type="PROSITE" id="PS50021"/>
    </source>
</evidence>
<dbReference type="Pfam" id="PF02187">
    <property type="entry name" value="GAS2"/>
    <property type="match status" value="1"/>
</dbReference>
<dbReference type="SMART" id="SM00033">
    <property type="entry name" value="CH"/>
    <property type="match status" value="1"/>
</dbReference>
<name>A0A2P4TG74_BAMTH</name>
<evidence type="ECO:0000256" key="2">
    <source>
        <dbReference type="ARBA" id="ARBA00022490"/>
    </source>
</evidence>
<feature type="compositionally biased region" description="Low complexity" evidence="5">
    <location>
        <begin position="463"/>
        <end position="486"/>
    </location>
</feature>
<proteinExistence type="inferred from homology"/>
<feature type="compositionally biased region" description="Polar residues" evidence="5">
    <location>
        <begin position="661"/>
        <end position="672"/>
    </location>
</feature>
<dbReference type="InterPro" id="IPR036534">
    <property type="entry name" value="GAR_dom_sf"/>
</dbReference>
<feature type="region of interest" description="Disordered" evidence="5">
    <location>
        <begin position="404"/>
        <end position="423"/>
    </location>
</feature>
<dbReference type="OrthoDB" id="2250192at2759"/>
<feature type="region of interest" description="Disordered" evidence="5">
    <location>
        <begin position="661"/>
        <end position="777"/>
    </location>
</feature>
<evidence type="ECO:0000256" key="3">
    <source>
        <dbReference type="ARBA" id="ARBA00023212"/>
    </source>
</evidence>
<accession>A0A2P4TG74</accession>
<organism evidence="8 9">
    <name type="scientific">Bambusicola thoracicus</name>
    <name type="common">Chinese bamboo-partridge</name>
    <name type="synonym">Perdix thoracica</name>
    <dbReference type="NCBI Taxonomy" id="9083"/>
    <lineage>
        <taxon>Eukaryota</taxon>
        <taxon>Metazoa</taxon>
        <taxon>Chordata</taxon>
        <taxon>Craniata</taxon>
        <taxon>Vertebrata</taxon>
        <taxon>Euteleostomi</taxon>
        <taxon>Archelosauria</taxon>
        <taxon>Archosauria</taxon>
        <taxon>Dinosauria</taxon>
        <taxon>Saurischia</taxon>
        <taxon>Theropoda</taxon>
        <taxon>Coelurosauria</taxon>
        <taxon>Aves</taxon>
        <taxon>Neognathae</taxon>
        <taxon>Galloanserae</taxon>
        <taxon>Galliformes</taxon>
        <taxon>Phasianidae</taxon>
        <taxon>Perdicinae</taxon>
        <taxon>Bambusicola</taxon>
    </lineage>
</organism>
<dbReference type="InterPro" id="IPR001715">
    <property type="entry name" value="CH_dom"/>
</dbReference>
<dbReference type="Gene3D" id="1.10.418.10">
    <property type="entry name" value="Calponin-like domain"/>
    <property type="match status" value="2"/>
</dbReference>
<feature type="region of interest" description="Disordered" evidence="5">
    <location>
        <begin position="540"/>
        <end position="570"/>
    </location>
</feature>
<dbReference type="PANTHER" id="PTHR46756:SF7">
    <property type="entry name" value="GAS2-LIKE PROTEIN 3"/>
    <property type="match status" value="1"/>
</dbReference>
<keyword evidence="9" id="KW-1185">Reference proteome</keyword>
<dbReference type="EMBL" id="PPHD01000535">
    <property type="protein sequence ID" value="POI35365.1"/>
    <property type="molecule type" value="Genomic_DNA"/>
</dbReference>
<dbReference type="GO" id="GO:0008093">
    <property type="term" value="F:cytoskeletal anchor activity"/>
    <property type="evidence" value="ECO:0007669"/>
    <property type="project" value="TreeGrafter"/>
</dbReference>
<feature type="region of interest" description="Disordered" evidence="5">
    <location>
        <begin position="433"/>
        <end position="488"/>
    </location>
</feature>
<dbReference type="GO" id="GO:0051015">
    <property type="term" value="F:actin filament binding"/>
    <property type="evidence" value="ECO:0007669"/>
    <property type="project" value="TreeGrafter"/>
</dbReference>
<comment type="caution">
    <text evidence="8">The sequence shown here is derived from an EMBL/GenBank/DDBJ whole genome shotgun (WGS) entry which is preliminary data.</text>
</comment>
<feature type="compositionally biased region" description="Polar residues" evidence="5">
    <location>
        <begin position="549"/>
        <end position="559"/>
    </location>
</feature>
<evidence type="ECO:0000259" key="7">
    <source>
        <dbReference type="PROSITE" id="PS51460"/>
    </source>
</evidence>
<evidence type="ECO:0000313" key="8">
    <source>
        <dbReference type="EMBL" id="POI35365.1"/>
    </source>
</evidence>
<sequence length="777" mass="83794">MARSQVWFGDDLPLCPRSPLTPRHGPGLADVCLYDQWISVRHEATLVPMQEDLSIWLSGLLGIEVTAEQLLEELDNGVLLCQLIGVLQNTIKKSCSSNNLRNFPMRKVPCKKDAPSGSFFARDNTANFLNWCRAIGVDETYLFESEGLGGESIIDVHLLNAIALHKERIKGVSAVEDFGEHCVGVPTECIHEDGLQLPFIFVSFLVLHKDPRQVYLCLLEIGRIVSRYGVEPPVLVKLEKEIELEETLLRTSGPASPVNTAKSCCHHGELHEAVKHIAEDPPCSCSHRFSIEYLSEGRYRLGDKILFIRMLHGKHVMVRVGGGWDTLQGFLLKYDPCRVLQFATLEQKILAFQKGVTSDNISNSPARIQEPPVMNPMSAVNMFQKQPANPSTPVPALKAIHGATAKKPLSKHQSPALTSPKVPVHASSTAKLLSARPKLTDAQSPFKPLKGTSKKLVSPACHSPAPVSSLPASESSSSTRSRTALVHSETLRKRIRSPDAPKVRFAPAQGSAAAGMHSALSASKKQLSQLPATAETLASKQKCVPSKSKPASVTKTKANSVAPRPARPPVTNLRAVAKFAHSQQLYVKPPSENTTQASGSGSHHPQKAPQTASDLARNLKTASILKHSASVPSLAVSKALKSPPMLGSTSKNLTASVNKTPTTEHLQTQNVNKPPEVGPSSSKTPERTPLSVVRLPQTSAKVAATKKAVQPSTKCQPSNRDLQANGNMVPAAKKPLSKGKSATACSKGAPSASKGPLLKSKQDDHYFVMTGSKKPRK</sequence>
<feature type="domain" description="Calponin-homology (CH)" evidence="6">
    <location>
        <begin position="47"/>
        <end position="170"/>
    </location>
</feature>
<feature type="compositionally biased region" description="Low complexity" evidence="5">
    <location>
        <begin position="700"/>
        <end position="709"/>
    </location>
</feature>
<dbReference type="InterPro" id="IPR003108">
    <property type="entry name" value="GAR_dom"/>
</dbReference>
<feature type="compositionally biased region" description="Polar residues" evidence="5">
    <location>
        <begin position="710"/>
        <end position="726"/>
    </location>
</feature>
<dbReference type="InterPro" id="IPR036872">
    <property type="entry name" value="CH_dom_sf"/>
</dbReference>
<keyword evidence="3" id="KW-0206">Cytoskeleton</keyword>
<dbReference type="AlphaFoldDB" id="A0A2P4TG74"/>
<feature type="region of interest" description="Disordered" evidence="5">
    <location>
        <begin position="583"/>
        <end position="614"/>
    </location>
</feature>
<dbReference type="PROSITE" id="PS51460">
    <property type="entry name" value="GAR"/>
    <property type="match status" value="1"/>
</dbReference>
<comment type="subcellular location">
    <subcellularLocation>
        <location evidence="1">Cytoplasm</location>
        <location evidence="1">Cytoskeleton</location>
    </subcellularLocation>
</comment>
<dbReference type="FunFam" id="3.30.920.20:FF:000003">
    <property type="entry name" value="Growth arrest-specific 2 like 3"/>
    <property type="match status" value="1"/>
</dbReference>
<keyword evidence="2" id="KW-0963">Cytoplasm</keyword>